<dbReference type="AlphaFoldDB" id="A0A3B1E0T2"/>
<organism evidence="2">
    <name type="scientific">hydrothermal vent metagenome</name>
    <dbReference type="NCBI Taxonomy" id="652676"/>
    <lineage>
        <taxon>unclassified sequences</taxon>
        <taxon>metagenomes</taxon>
        <taxon>ecological metagenomes</taxon>
    </lineage>
</organism>
<reference evidence="2" key="1">
    <citation type="submission" date="2018-06" db="EMBL/GenBank/DDBJ databases">
        <authorList>
            <person name="Zhirakovskaya E."/>
        </authorList>
    </citation>
    <scope>NUCLEOTIDE SEQUENCE</scope>
</reference>
<sequence length="207" mass="22145">MKKAIQLMLAVMFVAGMTHLAVAGGEHGGKEHGGDKPAAKEHGGEKKGSAKDAHGHAEPSNEDIRNTMKAYVVAQTEAHSGNFKVKDVDTGETRNLTLINVHERVGKTGDNYYSCADFKDVDSGEELDLDLDVVNNHGVLSVTDVRIHKVSGEPRYTYDDNDNRVPLKEGTKSHLGSKGKGSGKMEMKGSSKEPGSNEHGGNEHGGN</sequence>
<name>A0A3B1E0T2_9ZZZZ</name>
<accession>A0A3B1E0T2</accession>
<protein>
    <submittedName>
        <fullName evidence="2">Uncharacterized protein</fullName>
    </submittedName>
</protein>
<dbReference type="EMBL" id="UOGJ01000034">
    <property type="protein sequence ID" value="VAX35167.1"/>
    <property type="molecule type" value="Genomic_DNA"/>
</dbReference>
<evidence type="ECO:0000256" key="1">
    <source>
        <dbReference type="SAM" id="MobiDB-lite"/>
    </source>
</evidence>
<proteinExistence type="predicted"/>
<feature type="compositionally biased region" description="Basic and acidic residues" evidence="1">
    <location>
        <begin position="27"/>
        <end position="64"/>
    </location>
</feature>
<feature type="region of interest" description="Disordered" evidence="1">
    <location>
        <begin position="153"/>
        <end position="207"/>
    </location>
</feature>
<gene>
    <name evidence="2" type="ORF">MNBD_UNCLBAC01-1196</name>
</gene>
<evidence type="ECO:0000313" key="2">
    <source>
        <dbReference type="EMBL" id="VAX35167.1"/>
    </source>
</evidence>
<feature type="compositionally biased region" description="Basic and acidic residues" evidence="1">
    <location>
        <begin position="153"/>
        <end position="172"/>
    </location>
</feature>
<feature type="region of interest" description="Disordered" evidence="1">
    <location>
        <begin position="25"/>
        <end position="64"/>
    </location>
</feature>